<sequence length="230" mass="26359">MPKNIKIGMTDGRMYGLYANWIQGKDTSIEIVRLGYALDNFEAVTQCHALVFTGGEDVHPNYYQHIDYLPYCEPKDFDERRDAFEWKLLQYAEQQNVPILGICRGLQLINVYHGGTLIPDLPTWGKFNHAKLPNGKLREHAVCVDAHSQLARIVEETQGHINSLHHQSVDKVGRNLVASAVTLDGVIEAVEWKDAQNKPFLLLVQWHPERMEDQENPFVRNIREAFLEAI</sequence>
<dbReference type="PROSITE" id="PS51273">
    <property type="entry name" value="GATASE_TYPE_1"/>
    <property type="match status" value="1"/>
</dbReference>
<accession>A0ABP9BZ67</accession>
<reference evidence="2" key="1">
    <citation type="journal article" date="2019" name="Int. J. Syst. Evol. Microbiol.">
        <title>The Global Catalogue of Microorganisms (GCM) 10K type strain sequencing project: providing services to taxonomists for standard genome sequencing and annotation.</title>
        <authorList>
            <consortium name="The Broad Institute Genomics Platform"/>
            <consortium name="The Broad Institute Genome Sequencing Center for Infectious Disease"/>
            <person name="Wu L."/>
            <person name="Ma J."/>
        </authorList>
    </citation>
    <scope>NUCLEOTIDE SEQUENCE [LARGE SCALE GENOMIC DNA]</scope>
    <source>
        <strain evidence="2">JCM 18200</strain>
    </source>
</reference>
<comment type="caution">
    <text evidence="1">The sequence shown here is derived from an EMBL/GenBank/DDBJ whole genome shotgun (WGS) entry which is preliminary data.</text>
</comment>
<dbReference type="InterPro" id="IPR044668">
    <property type="entry name" value="PuuD-like"/>
</dbReference>
<dbReference type="RefSeq" id="WP_345233611.1">
    <property type="nucleotide sequence ID" value="NZ_BAABIQ010000042.1"/>
</dbReference>
<dbReference type="SUPFAM" id="SSF52317">
    <property type="entry name" value="Class I glutamine amidotransferase-like"/>
    <property type="match status" value="1"/>
</dbReference>
<proteinExistence type="predicted"/>
<dbReference type="InterPro" id="IPR011697">
    <property type="entry name" value="Peptidase_C26"/>
</dbReference>
<evidence type="ECO:0000313" key="1">
    <source>
        <dbReference type="EMBL" id="GAA4802445.1"/>
    </source>
</evidence>
<dbReference type="InterPro" id="IPR029062">
    <property type="entry name" value="Class_I_gatase-like"/>
</dbReference>
<gene>
    <name evidence="1" type="ORF">GCM10023231_34260</name>
</gene>
<organism evidence="1 2">
    <name type="scientific">Olivibacter ginsenosidimutans</name>
    <dbReference type="NCBI Taxonomy" id="1176537"/>
    <lineage>
        <taxon>Bacteria</taxon>
        <taxon>Pseudomonadati</taxon>
        <taxon>Bacteroidota</taxon>
        <taxon>Sphingobacteriia</taxon>
        <taxon>Sphingobacteriales</taxon>
        <taxon>Sphingobacteriaceae</taxon>
        <taxon>Olivibacter</taxon>
    </lineage>
</organism>
<name>A0ABP9BZ67_9SPHI</name>
<dbReference type="PANTHER" id="PTHR43235:SF1">
    <property type="entry name" value="GLUTAMINE AMIDOTRANSFERASE PB2B2.05-RELATED"/>
    <property type="match status" value="1"/>
</dbReference>
<dbReference type="Pfam" id="PF07722">
    <property type="entry name" value="Peptidase_C26"/>
    <property type="match status" value="1"/>
</dbReference>
<dbReference type="EMBL" id="BAABIQ010000042">
    <property type="protein sequence ID" value="GAA4802445.1"/>
    <property type="molecule type" value="Genomic_DNA"/>
</dbReference>
<evidence type="ECO:0000313" key="2">
    <source>
        <dbReference type="Proteomes" id="UP001501411"/>
    </source>
</evidence>
<dbReference type="CDD" id="cd01745">
    <property type="entry name" value="GATase1_2"/>
    <property type="match status" value="1"/>
</dbReference>
<keyword evidence="2" id="KW-1185">Reference proteome</keyword>
<dbReference type="PANTHER" id="PTHR43235">
    <property type="entry name" value="GLUTAMINE AMIDOTRANSFERASE PB2B2.05-RELATED"/>
    <property type="match status" value="1"/>
</dbReference>
<dbReference type="Proteomes" id="UP001501411">
    <property type="component" value="Unassembled WGS sequence"/>
</dbReference>
<evidence type="ECO:0008006" key="3">
    <source>
        <dbReference type="Google" id="ProtNLM"/>
    </source>
</evidence>
<dbReference type="Gene3D" id="3.40.50.880">
    <property type="match status" value="1"/>
</dbReference>
<protein>
    <recommendedName>
        <fullName evidence="3">Gamma-glutamyl-gamma-aminobutyrate hydrolase family protein</fullName>
    </recommendedName>
</protein>